<dbReference type="RefSeq" id="XP_001729499.1">
    <property type="nucleotide sequence ID" value="XM_001729447.1"/>
</dbReference>
<gene>
    <name evidence="1" type="ORF">MGL_3534</name>
</gene>
<dbReference type="EMBL" id="AAYY01000013">
    <property type="protein sequence ID" value="EDP42285.1"/>
    <property type="molecule type" value="Genomic_DNA"/>
</dbReference>
<reference evidence="1 2" key="1">
    <citation type="journal article" date="2007" name="Proc. Natl. Acad. Sci. U.S.A.">
        <title>Dandruff-associated Malassezia genomes reveal convergent and divergent virulence traits shared with plant and human fungal pathogens.</title>
        <authorList>
            <person name="Xu J."/>
            <person name="Saunders C.W."/>
            <person name="Hu P."/>
            <person name="Grant R.A."/>
            <person name="Boekhout T."/>
            <person name="Kuramae E.E."/>
            <person name="Kronstad J.W."/>
            <person name="Deangelis Y.M."/>
            <person name="Reeder N.L."/>
            <person name="Johnstone K.R."/>
            <person name="Leland M."/>
            <person name="Fieno A.M."/>
            <person name="Begley W.M."/>
            <person name="Sun Y."/>
            <person name="Lacey M.P."/>
            <person name="Chaudhary T."/>
            <person name="Keough T."/>
            <person name="Chu L."/>
            <person name="Sears R."/>
            <person name="Yuan B."/>
            <person name="Dawson T.L.Jr."/>
        </authorList>
    </citation>
    <scope>NUCLEOTIDE SEQUENCE [LARGE SCALE GENOMIC DNA]</scope>
    <source>
        <strain evidence="2">ATCC MYA-4612 / CBS 7966</strain>
    </source>
</reference>
<dbReference type="PANTHER" id="PTHR22806">
    <property type="entry name" value="NUCLEOPORIN NUP37 P37 -RELATED"/>
    <property type="match status" value="1"/>
</dbReference>
<dbReference type="OMA" id="INDLAWC"/>
<keyword evidence="2" id="KW-1185">Reference proteome</keyword>
<sequence length="377" mass="40513">MPIWYVKTFSPLATDTSVHVYDTHGQHDPPSVLFRPVTSFFLGCRITSAAWSPSTRCIRDSDDADSWQIEILVATDVDELRLLTASSDEDVPTSHKKVADLHARVLDVAWCGSSGYESFVATACADGAVQVWNLEPENSSDSATCQTHYLDSAVLSVAFHTKMPKLLLAFESGGVGYCIDWLASREELRTTASFHEPMTVGLHATQGYDAQGAAAWQSQDADIVGALLGTRWSVWNMSMGHVPVASGQLHQTSATGYGGFRFCPTNSRLFAVFVSTLSHHVLAHSGYSTSTSGLAGSTAAVYIFDSAFPSSPRAVDVHRQTPLRGGSVSLDATGHDDSATLPTAYGVQSIDWLPRRVGPYDVLLVGVGHHVVPIPTA</sequence>
<name>A8Q9Q2_MALGO</name>
<dbReference type="Proteomes" id="UP000008837">
    <property type="component" value="Unassembled WGS sequence"/>
</dbReference>
<dbReference type="InterPro" id="IPR036322">
    <property type="entry name" value="WD40_repeat_dom_sf"/>
</dbReference>
<dbReference type="SUPFAM" id="SSF50978">
    <property type="entry name" value="WD40 repeat-like"/>
    <property type="match status" value="1"/>
</dbReference>
<comment type="caution">
    <text evidence="1">The sequence shown here is derived from an EMBL/GenBank/DDBJ whole genome shotgun (WGS) entry which is preliminary data.</text>
</comment>
<dbReference type="PANTHER" id="PTHR22806:SF0">
    <property type="entry name" value="NUCLEOPORIN NUP37"/>
    <property type="match status" value="1"/>
</dbReference>
<dbReference type="InterPro" id="IPR015943">
    <property type="entry name" value="WD40/YVTN_repeat-like_dom_sf"/>
</dbReference>
<dbReference type="InterPro" id="IPR037626">
    <property type="entry name" value="NUP37"/>
</dbReference>
<evidence type="ECO:0000313" key="2">
    <source>
        <dbReference type="Proteomes" id="UP000008837"/>
    </source>
</evidence>
<dbReference type="VEuPathDB" id="FungiDB:MGL_3534"/>
<evidence type="ECO:0008006" key="3">
    <source>
        <dbReference type="Google" id="ProtNLM"/>
    </source>
</evidence>
<accession>A8Q9Q2</accession>
<dbReference type="OrthoDB" id="340259at2759"/>
<dbReference type="AlphaFoldDB" id="A8Q9Q2"/>
<proteinExistence type="predicted"/>
<dbReference type="KEGG" id="mgl:MGL_3534"/>
<dbReference type="STRING" id="425265.A8Q9Q2"/>
<protein>
    <recommendedName>
        <fullName evidence="3">Nucleoporin Nup37</fullName>
    </recommendedName>
</protein>
<organism evidence="1 2">
    <name type="scientific">Malassezia globosa (strain ATCC MYA-4612 / CBS 7966)</name>
    <name type="common">Dandruff-associated fungus</name>
    <dbReference type="NCBI Taxonomy" id="425265"/>
    <lineage>
        <taxon>Eukaryota</taxon>
        <taxon>Fungi</taxon>
        <taxon>Dikarya</taxon>
        <taxon>Basidiomycota</taxon>
        <taxon>Ustilaginomycotina</taxon>
        <taxon>Malasseziomycetes</taxon>
        <taxon>Malasseziales</taxon>
        <taxon>Malasseziaceae</taxon>
        <taxon>Malassezia</taxon>
    </lineage>
</organism>
<dbReference type="GO" id="GO:0031080">
    <property type="term" value="C:nuclear pore outer ring"/>
    <property type="evidence" value="ECO:0007669"/>
    <property type="project" value="InterPro"/>
</dbReference>
<dbReference type="GeneID" id="5853806"/>
<dbReference type="InParanoid" id="A8Q9Q2"/>
<dbReference type="Gene3D" id="2.130.10.10">
    <property type="entry name" value="YVTN repeat-like/Quinoprotein amine dehydrogenase"/>
    <property type="match status" value="1"/>
</dbReference>
<evidence type="ECO:0000313" key="1">
    <source>
        <dbReference type="EMBL" id="EDP42285.1"/>
    </source>
</evidence>